<protein>
    <submittedName>
        <fullName evidence="4">Uncharacterized protein</fullName>
    </submittedName>
</protein>
<organism evidence="4 5">
    <name type="scientific">Phaseolus coccineus</name>
    <name type="common">Scarlet runner bean</name>
    <name type="synonym">Phaseolus multiflorus</name>
    <dbReference type="NCBI Taxonomy" id="3886"/>
    <lineage>
        <taxon>Eukaryota</taxon>
        <taxon>Viridiplantae</taxon>
        <taxon>Streptophyta</taxon>
        <taxon>Embryophyta</taxon>
        <taxon>Tracheophyta</taxon>
        <taxon>Spermatophyta</taxon>
        <taxon>Magnoliopsida</taxon>
        <taxon>eudicotyledons</taxon>
        <taxon>Gunneridae</taxon>
        <taxon>Pentapetalae</taxon>
        <taxon>rosids</taxon>
        <taxon>fabids</taxon>
        <taxon>Fabales</taxon>
        <taxon>Fabaceae</taxon>
        <taxon>Papilionoideae</taxon>
        <taxon>50 kb inversion clade</taxon>
        <taxon>NPAAA clade</taxon>
        <taxon>indigoferoid/millettioid clade</taxon>
        <taxon>Phaseoleae</taxon>
        <taxon>Phaseolus</taxon>
    </lineage>
</organism>
<name>A0AAN9LKC5_PHACN</name>
<reference evidence="4 5" key="1">
    <citation type="submission" date="2024-01" db="EMBL/GenBank/DDBJ databases">
        <title>The genomes of 5 underutilized Papilionoideae crops provide insights into root nodulation and disease resistanc.</title>
        <authorList>
            <person name="Jiang F."/>
        </authorList>
    </citation>
    <scope>NUCLEOTIDE SEQUENCE [LARGE SCALE GENOMIC DNA]</scope>
    <source>
        <strain evidence="4">JINMINGXINNONG_FW02</strain>
        <tissue evidence="4">Leaves</tissue>
    </source>
</reference>
<dbReference type="InterPro" id="IPR040389">
    <property type="entry name" value="SMR"/>
</dbReference>
<dbReference type="PANTHER" id="PTHR33142:SF66">
    <property type="entry name" value="CYCLIN-DEPENDENT PROTEIN KINASE INHIBITOR SMR3"/>
    <property type="match status" value="1"/>
</dbReference>
<accession>A0AAN9LKC5</accession>
<evidence type="ECO:0000256" key="3">
    <source>
        <dbReference type="SAM" id="MobiDB-lite"/>
    </source>
</evidence>
<dbReference type="PANTHER" id="PTHR33142">
    <property type="entry name" value="CYCLIN-DEPENDENT PROTEIN KINASE INHIBITOR SMR13"/>
    <property type="match status" value="1"/>
</dbReference>
<evidence type="ECO:0000256" key="2">
    <source>
        <dbReference type="ARBA" id="ARBA00023306"/>
    </source>
</evidence>
<proteinExistence type="predicted"/>
<gene>
    <name evidence="4" type="ORF">VNO80_27799</name>
</gene>
<keyword evidence="1" id="KW-0649">Protein kinase inhibitor</keyword>
<feature type="compositionally biased region" description="Basic and acidic residues" evidence="3">
    <location>
        <begin position="56"/>
        <end position="73"/>
    </location>
</feature>
<dbReference type="GO" id="GO:0005634">
    <property type="term" value="C:nucleus"/>
    <property type="evidence" value="ECO:0007669"/>
    <property type="project" value="TreeGrafter"/>
</dbReference>
<evidence type="ECO:0000313" key="4">
    <source>
        <dbReference type="EMBL" id="KAK7335769.1"/>
    </source>
</evidence>
<evidence type="ECO:0000313" key="5">
    <source>
        <dbReference type="Proteomes" id="UP001374584"/>
    </source>
</evidence>
<dbReference type="AlphaFoldDB" id="A0AAN9LKC5"/>
<keyword evidence="5" id="KW-1185">Reference proteome</keyword>
<dbReference type="GO" id="GO:0004860">
    <property type="term" value="F:protein kinase inhibitor activity"/>
    <property type="evidence" value="ECO:0007669"/>
    <property type="project" value="UniProtKB-KW"/>
</dbReference>
<dbReference type="GO" id="GO:0032875">
    <property type="term" value="P:regulation of DNA endoreduplication"/>
    <property type="evidence" value="ECO:0007669"/>
    <property type="project" value="InterPro"/>
</dbReference>
<feature type="region of interest" description="Disordered" evidence="3">
    <location>
        <begin position="56"/>
        <end position="132"/>
    </location>
</feature>
<evidence type="ECO:0000256" key="1">
    <source>
        <dbReference type="ARBA" id="ARBA00023013"/>
    </source>
</evidence>
<dbReference type="EMBL" id="JAYMYR010000010">
    <property type="protein sequence ID" value="KAK7335769.1"/>
    <property type="molecule type" value="Genomic_DNA"/>
</dbReference>
<comment type="caution">
    <text evidence="4">The sequence shown here is derived from an EMBL/GenBank/DDBJ whole genome shotgun (WGS) entry which is preliminary data.</text>
</comment>
<keyword evidence="2" id="KW-0131">Cell cycle</keyword>
<dbReference type="Proteomes" id="UP001374584">
    <property type="component" value="Unassembled WGS sequence"/>
</dbReference>
<sequence length="172" mass="19186">MGVSSNPKVFLSDKDIKGPNILDPELGLLLHNQGCQAFIQEDHHLIRLKQLSVQERDQREEDNKDHHQEEQRQQQRNNIVVTTLKLEIPSSYVGSENEDDGYSTPTSSDNKIPAILECPGAPEKSKPKAATKRKACGRRIVLDLPQDLESLFPAPYVVDLGGGGVNKRVKHC</sequence>